<dbReference type="Proteomes" id="UP000217141">
    <property type="component" value="Chromosome I"/>
</dbReference>
<feature type="transmembrane region" description="Helical" evidence="1">
    <location>
        <begin position="21"/>
        <end position="40"/>
    </location>
</feature>
<evidence type="ECO:0000256" key="1">
    <source>
        <dbReference type="SAM" id="Phobius"/>
    </source>
</evidence>
<dbReference type="AlphaFoldDB" id="A0A249MQZ3"/>
<keyword evidence="1" id="KW-0472">Membrane</keyword>
<evidence type="ECO:0000313" key="3">
    <source>
        <dbReference type="Proteomes" id="UP000217141"/>
    </source>
</evidence>
<dbReference type="RefSeq" id="WP_017181145.1">
    <property type="nucleotide sequence ID" value="NZ_CP022745.1"/>
</dbReference>
<reference evidence="2 3" key="1">
    <citation type="submission" date="2017-08" db="EMBL/GenBank/DDBJ databases">
        <title>Whole Genome Sequence of Sphingobium hydrophobicum C1: Insights into Adaption to the Electronic-waste Contaminated Sediment.</title>
        <authorList>
            <person name="Song D."/>
            <person name="Chen X."/>
            <person name="Xu M."/>
        </authorList>
    </citation>
    <scope>NUCLEOTIDE SEQUENCE [LARGE SCALE GENOMIC DNA]</scope>
    <source>
        <strain evidence="2 3">C1</strain>
    </source>
</reference>
<sequence>MHYRDDRDGQERTSRSGHNGLAVIGAALFLGIATLSAYILSNNHTTIKPASGTAQAMALASSNSSSPD</sequence>
<evidence type="ECO:0000313" key="2">
    <source>
        <dbReference type="EMBL" id="ASY43738.1"/>
    </source>
</evidence>
<name>A0A249MQZ3_SPHXE</name>
<gene>
    <name evidence="2" type="ORF">CJD35_04170</name>
</gene>
<accession>A0A249MQZ3</accession>
<dbReference type="KEGG" id="shyd:CJD35_04170"/>
<keyword evidence="1" id="KW-1133">Transmembrane helix</keyword>
<organism evidence="2 3">
    <name type="scientific">Sphingobium xenophagum</name>
    <dbReference type="NCBI Taxonomy" id="121428"/>
    <lineage>
        <taxon>Bacteria</taxon>
        <taxon>Pseudomonadati</taxon>
        <taxon>Pseudomonadota</taxon>
        <taxon>Alphaproteobacteria</taxon>
        <taxon>Sphingomonadales</taxon>
        <taxon>Sphingomonadaceae</taxon>
        <taxon>Sphingobium</taxon>
    </lineage>
</organism>
<keyword evidence="1" id="KW-0812">Transmembrane</keyword>
<dbReference type="EMBL" id="CP022745">
    <property type="protein sequence ID" value="ASY43738.1"/>
    <property type="molecule type" value="Genomic_DNA"/>
</dbReference>
<protein>
    <submittedName>
        <fullName evidence="2">Uncharacterized protein</fullName>
    </submittedName>
</protein>
<proteinExistence type="predicted"/>